<evidence type="ECO:0000256" key="4">
    <source>
        <dbReference type="ARBA" id="ARBA00022692"/>
    </source>
</evidence>
<evidence type="ECO:0000256" key="1">
    <source>
        <dbReference type="ARBA" id="ARBA00004571"/>
    </source>
</evidence>
<accession>B6BI49</accession>
<keyword evidence="7" id="KW-0998">Cell outer membrane</keyword>
<dbReference type="RefSeq" id="WP_008336941.1">
    <property type="nucleotide sequence ID" value="NZ_AFRZ01000001.1"/>
</dbReference>
<keyword evidence="4" id="KW-0812">Transmembrane</keyword>
<feature type="signal peptide" evidence="8">
    <location>
        <begin position="1"/>
        <end position="17"/>
    </location>
</feature>
<evidence type="ECO:0000256" key="2">
    <source>
        <dbReference type="ARBA" id="ARBA00008163"/>
    </source>
</evidence>
<evidence type="ECO:0000313" key="10">
    <source>
        <dbReference type="Proteomes" id="UP000006431"/>
    </source>
</evidence>
<dbReference type="Gene3D" id="2.40.160.60">
    <property type="entry name" value="Outer membrane protein transport protein (OMPP1/FadL/TodX)"/>
    <property type="match status" value="1"/>
</dbReference>
<dbReference type="SUPFAM" id="SSF56935">
    <property type="entry name" value="Porins"/>
    <property type="match status" value="1"/>
</dbReference>
<evidence type="ECO:0000256" key="6">
    <source>
        <dbReference type="ARBA" id="ARBA00023136"/>
    </source>
</evidence>
<keyword evidence="6" id="KW-0472">Membrane</keyword>
<dbReference type="PANTHER" id="PTHR35093:SF8">
    <property type="entry name" value="OUTER MEMBRANE PROTEIN NMB0088-RELATED"/>
    <property type="match status" value="1"/>
</dbReference>
<evidence type="ECO:0000256" key="8">
    <source>
        <dbReference type="SAM" id="SignalP"/>
    </source>
</evidence>
<name>B6BI49_SULGG</name>
<comment type="subcellular location">
    <subcellularLocation>
        <location evidence="1">Cell outer membrane</location>
        <topology evidence="1">Multi-pass membrane protein</topology>
    </subcellularLocation>
</comment>
<feature type="chain" id="PRO_5002843077" evidence="8">
    <location>
        <begin position="18"/>
        <end position="405"/>
    </location>
</feature>
<proteinExistence type="inferred from homology"/>
<dbReference type="InterPro" id="IPR005017">
    <property type="entry name" value="OMPP1/FadL/TodX"/>
</dbReference>
<dbReference type="PANTHER" id="PTHR35093">
    <property type="entry name" value="OUTER MEMBRANE PROTEIN NMB0088-RELATED"/>
    <property type="match status" value="1"/>
</dbReference>
<reference evidence="9 10" key="1">
    <citation type="journal article" date="2012" name="Proc. Natl. Acad. Sci. U.S.A.">
        <title>Genome and physiology of a model Epsilonproteobacterium responsible for sulfide detoxification in marine oxygen depletion zones.</title>
        <authorList>
            <person name="Grote J."/>
            <person name="Schott T."/>
            <person name="Bruckner C.G."/>
            <person name="Glockner F.O."/>
            <person name="Jost G."/>
            <person name="Teeling H."/>
            <person name="Labrenz M."/>
            <person name="Jurgens K."/>
        </authorList>
    </citation>
    <scope>NUCLEOTIDE SEQUENCE [LARGE SCALE GENOMIC DNA]</scope>
    <source>
        <strain evidence="9 10">GD1</strain>
    </source>
</reference>
<evidence type="ECO:0000256" key="5">
    <source>
        <dbReference type="ARBA" id="ARBA00022729"/>
    </source>
</evidence>
<dbReference type="Proteomes" id="UP000006431">
    <property type="component" value="Unassembled WGS sequence"/>
</dbReference>
<organism evidence="9 10">
    <name type="scientific">Sulfurimonas gotlandica (strain DSM 19862 / JCM 16533 / GD1)</name>
    <dbReference type="NCBI Taxonomy" id="929558"/>
    <lineage>
        <taxon>Bacteria</taxon>
        <taxon>Pseudomonadati</taxon>
        <taxon>Campylobacterota</taxon>
        <taxon>Epsilonproteobacteria</taxon>
        <taxon>Campylobacterales</taxon>
        <taxon>Sulfurimonadaceae</taxon>
        <taxon>Sulfurimonas</taxon>
    </lineage>
</organism>
<dbReference type="GO" id="GO:0009279">
    <property type="term" value="C:cell outer membrane"/>
    <property type="evidence" value="ECO:0007669"/>
    <property type="project" value="UniProtKB-SubCell"/>
</dbReference>
<dbReference type="OrthoDB" id="9542at2"/>
<dbReference type="eggNOG" id="COG2067">
    <property type="taxonomic scope" value="Bacteria"/>
</dbReference>
<evidence type="ECO:0000256" key="3">
    <source>
        <dbReference type="ARBA" id="ARBA00022452"/>
    </source>
</evidence>
<sequence length="405" mass="43794">MKRVLSLSLIASSMLMAGGYKIPETSLNGVALSAANIAHNKSADAAYYNPANMVFMEDKNNIELDLTYIGLDPVSYNGKVTATNVDLDSERESFIVPTIHYVSGKAGEARIGLSIVSPGGLSKRWTESPASKSAEEFTLKVIEINPTFAIPVGEKVALAFGFRIVHSEGVVKATPSPGAVYQDMTGDSIDYGYNLALAYKPTSDIDVALTYRSQVNLTVEGSADLYYAPGGLVPKGNYEASVNIPLPATASAALAYTLPSKTTVEFVYERNMWSAYKNLDFDYTNASAEAVFGTSKSKDWKDTNAFRLGLTQELDNMTLMAGMVYDESPVPSKTLGFELPDSNSLSVSLGGRYEINDKIEVGLSALYSMRETRKIETNDANDNNLVGEFTNANVLMISTGVSYKF</sequence>
<keyword evidence="10" id="KW-1185">Reference proteome</keyword>
<accession>H1FV08</accession>
<dbReference type="STRING" id="929558.SMGD1_1678"/>
<dbReference type="EMBL" id="AFRZ01000001">
    <property type="protein sequence ID" value="EHP30202.1"/>
    <property type="molecule type" value="Genomic_DNA"/>
</dbReference>
<dbReference type="AlphaFoldDB" id="B6BI49"/>
<protein>
    <submittedName>
        <fullName evidence="9">Long-chain fatty acid transport protein</fullName>
    </submittedName>
</protein>
<dbReference type="GO" id="GO:0015483">
    <property type="term" value="F:long-chain fatty acid transporting porin activity"/>
    <property type="evidence" value="ECO:0007669"/>
    <property type="project" value="TreeGrafter"/>
</dbReference>
<dbReference type="PATRIC" id="fig|929558.5.peg.1669"/>
<dbReference type="HOGENOM" id="CLU_035981_2_1_7"/>
<comment type="similarity">
    <text evidence="2">Belongs to the OmpP1/FadL family.</text>
</comment>
<comment type="caution">
    <text evidence="9">The sequence shown here is derived from an EMBL/GenBank/DDBJ whole genome shotgun (WGS) entry which is preliminary data.</text>
</comment>
<evidence type="ECO:0000313" key="9">
    <source>
        <dbReference type="EMBL" id="EHP30202.1"/>
    </source>
</evidence>
<dbReference type="Pfam" id="PF03349">
    <property type="entry name" value="Toluene_X"/>
    <property type="match status" value="1"/>
</dbReference>
<evidence type="ECO:0000256" key="7">
    <source>
        <dbReference type="ARBA" id="ARBA00023237"/>
    </source>
</evidence>
<gene>
    <name evidence="9" type="ORF">SMGD1_1678</name>
</gene>
<keyword evidence="5 8" id="KW-0732">Signal</keyword>
<keyword evidence="3" id="KW-1134">Transmembrane beta strand</keyword>